<proteinExistence type="predicted"/>
<protein>
    <submittedName>
        <fullName evidence="1">Uncharacterized protein</fullName>
    </submittedName>
</protein>
<dbReference type="AlphaFoldDB" id="A0A3R9V623"/>
<reference evidence="1 2" key="1">
    <citation type="submission" date="2018-12" db="EMBL/GenBank/DDBJ databases">
        <authorList>
            <person name="Feng G."/>
            <person name="Zhu H."/>
        </authorList>
    </citation>
    <scope>NUCLEOTIDE SEQUENCE [LARGE SCALE GENOMIC DNA]</scope>
    <source>
        <strain evidence="1 2">KCTC 12533</strain>
    </source>
</reference>
<evidence type="ECO:0000313" key="2">
    <source>
        <dbReference type="Proteomes" id="UP000273500"/>
    </source>
</evidence>
<organism evidence="1 2">
    <name type="scientific">Hymenobacter rigui</name>
    <dbReference type="NCBI Taxonomy" id="334424"/>
    <lineage>
        <taxon>Bacteria</taxon>
        <taxon>Pseudomonadati</taxon>
        <taxon>Bacteroidota</taxon>
        <taxon>Cytophagia</taxon>
        <taxon>Cytophagales</taxon>
        <taxon>Hymenobacteraceae</taxon>
        <taxon>Hymenobacter</taxon>
    </lineage>
</organism>
<dbReference type="EMBL" id="RWIT01000008">
    <property type="protein sequence ID" value="RSK47586.1"/>
    <property type="molecule type" value="Genomic_DNA"/>
</dbReference>
<comment type="caution">
    <text evidence="1">The sequence shown here is derived from an EMBL/GenBank/DDBJ whole genome shotgun (WGS) entry which is preliminary data.</text>
</comment>
<dbReference type="Proteomes" id="UP000273500">
    <property type="component" value="Unassembled WGS sequence"/>
</dbReference>
<evidence type="ECO:0000313" key="1">
    <source>
        <dbReference type="EMBL" id="RSK47586.1"/>
    </source>
</evidence>
<dbReference type="RefSeq" id="WP_125421633.1">
    <property type="nucleotide sequence ID" value="NZ_RWIT01000008.1"/>
</dbReference>
<dbReference type="OrthoDB" id="1428208at2"/>
<name>A0A3R9V623_9BACT</name>
<gene>
    <name evidence="1" type="ORF">EI291_15120</name>
</gene>
<keyword evidence="2" id="KW-1185">Reference proteome</keyword>
<accession>A0A3R9V623</accession>
<sequence>MNEFKIMLSLKAPKSHQPEQYEKISALQNLKKLEIRDPKLFNQILGNAKKLNALFSFCYKYKTGK</sequence>